<dbReference type="Proteomes" id="UP000053593">
    <property type="component" value="Unassembled WGS sequence"/>
</dbReference>
<dbReference type="AlphaFoldDB" id="A0A0D0CC60"/>
<name>A0A0D0CC60_9AGAR</name>
<feature type="compositionally biased region" description="Basic and acidic residues" evidence="1">
    <location>
        <begin position="31"/>
        <end position="45"/>
    </location>
</feature>
<accession>A0A0D0CC60</accession>
<feature type="compositionally biased region" description="Low complexity" evidence="1">
    <location>
        <begin position="120"/>
        <end position="178"/>
    </location>
</feature>
<reference evidence="4 5" key="1">
    <citation type="submission" date="2014-04" db="EMBL/GenBank/DDBJ databases">
        <title>Evolutionary Origins and Diversification of the Mycorrhizal Mutualists.</title>
        <authorList>
            <consortium name="DOE Joint Genome Institute"/>
            <consortium name="Mycorrhizal Genomics Consortium"/>
            <person name="Kohler A."/>
            <person name="Kuo A."/>
            <person name="Nagy L.G."/>
            <person name="Floudas D."/>
            <person name="Copeland A."/>
            <person name="Barry K.W."/>
            <person name="Cichocki N."/>
            <person name="Veneault-Fourrey C."/>
            <person name="LaButti K."/>
            <person name="Lindquist E.A."/>
            <person name="Lipzen A."/>
            <person name="Lundell T."/>
            <person name="Morin E."/>
            <person name="Murat C."/>
            <person name="Riley R."/>
            <person name="Ohm R."/>
            <person name="Sun H."/>
            <person name="Tunlid A."/>
            <person name="Henrissat B."/>
            <person name="Grigoriev I.V."/>
            <person name="Hibbett D.S."/>
            <person name="Martin F."/>
        </authorList>
    </citation>
    <scope>NUCLEOTIDE SEQUENCE [LARGE SCALE GENOMIC DNA]</scope>
    <source>
        <strain evidence="4 5">FD-317 M1</strain>
    </source>
</reference>
<feature type="transmembrane region" description="Helical" evidence="2">
    <location>
        <begin position="194"/>
        <end position="220"/>
    </location>
</feature>
<feature type="region of interest" description="Disordered" evidence="1">
    <location>
        <begin position="79"/>
        <end position="178"/>
    </location>
</feature>
<feature type="region of interest" description="Disordered" evidence="1">
    <location>
        <begin position="28"/>
        <end position="51"/>
    </location>
</feature>
<evidence type="ECO:0000313" key="5">
    <source>
        <dbReference type="Proteomes" id="UP000053593"/>
    </source>
</evidence>
<feature type="compositionally biased region" description="Gly residues" evidence="1">
    <location>
        <begin position="104"/>
        <end position="119"/>
    </location>
</feature>
<gene>
    <name evidence="4" type="ORF">GYMLUDRAFT_77790</name>
</gene>
<evidence type="ECO:0000256" key="1">
    <source>
        <dbReference type="SAM" id="MobiDB-lite"/>
    </source>
</evidence>
<evidence type="ECO:0000256" key="3">
    <source>
        <dbReference type="SAM" id="SignalP"/>
    </source>
</evidence>
<feature type="signal peptide" evidence="3">
    <location>
        <begin position="1"/>
        <end position="19"/>
    </location>
</feature>
<dbReference type="EMBL" id="KN834842">
    <property type="protein sequence ID" value="KIK52473.1"/>
    <property type="molecule type" value="Genomic_DNA"/>
</dbReference>
<dbReference type="HOGENOM" id="CLU_940275_0_0_1"/>
<keyword evidence="2" id="KW-0472">Membrane</keyword>
<organism evidence="4 5">
    <name type="scientific">Collybiopsis luxurians FD-317 M1</name>
    <dbReference type="NCBI Taxonomy" id="944289"/>
    <lineage>
        <taxon>Eukaryota</taxon>
        <taxon>Fungi</taxon>
        <taxon>Dikarya</taxon>
        <taxon>Basidiomycota</taxon>
        <taxon>Agaricomycotina</taxon>
        <taxon>Agaricomycetes</taxon>
        <taxon>Agaricomycetidae</taxon>
        <taxon>Agaricales</taxon>
        <taxon>Marasmiineae</taxon>
        <taxon>Omphalotaceae</taxon>
        <taxon>Collybiopsis</taxon>
        <taxon>Collybiopsis luxurians</taxon>
    </lineage>
</organism>
<evidence type="ECO:0008006" key="6">
    <source>
        <dbReference type="Google" id="ProtNLM"/>
    </source>
</evidence>
<keyword evidence="3" id="KW-0732">Signal</keyword>
<proteinExistence type="predicted"/>
<feature type="chain" id="PRO_5002208269" description="Mid2 domain-containing protein" evidence="3">
    <location>
        <begin position="20"/>
        <end position="296"/>
    </location>
</feature>
<keyword evidence="2" id="KW-1133">Transmembrane helix</keyword>
<protein>
    <recommendedName>
        <fullName evidence="6">Mid2 domain-containing protein</fullName>
    </recommendedName>
</protein>
<evidence type="ECO:0000313" key="4">
    <source>
        <dbReference type="EMBL" id="KIK52473.1"/>
    </source>
</evidence>
<sequence length="296" mass="31965">MYLSARLLVFFLCSAFILAIETTTASSVRGSLKDETVRPQSDRSFQRPQISIEQELALKPASTENNDDRTDTESVFTMKTSFHNGNYLGSRSPGGRNDGRNGDGNKGGNGGGDGDGGGSHSSQSDHGQSSSYSTDTSTSSSNSSQTSASQTSFSTPSVSTSATQNTTSTTTTLSTSTPSAALANTSVRTTDPNIAAIVLCTMFGTILLVILLLILVFVLLRRRKRLRSMDASRTVEGKQKWHESPQFIFDDRVHETLDSQSLASPRSIWKPEVEFSTIVPSDSVSRVMQKGRERRA</sequence>
<keyword evidence="5" id="KW-1185">Reference proteome</keyword>
<evidence type="ECO:0000256" key="2">
    <source>
        <dbReference type="SAM" id="Phobius"/>
    </source>
</evidence>
<keyword evidence="2" id="KW-0812">Transmembrane</keyword>